<dbReference type="Proteomes" id="UP000757232">
    <property type="component" value="Unassembled WGS sequence"/>
</dbReference>
<comment type="caution">
    <text evidence="1">The sequence shown here is derived from an EMBL/GenBank/DDBJ whole genome shotgun (WGS) entry which is preliminary data.</text>
</comment>
<proteinExistence type="predicted"/>
<accession>A0A9Q5HYX8</accession>
<dbReference type="AlphaFoldDB" id="A0A9Q5HYX8"/>
<evidence type="ECO:0008006" key="3">
    <source>
        <dbReference type="Google" id="ProtNLM"/>
    </source>
</evidence>
<evidence type="ECO:0000313" key="2">
    <source>
        <dbReference type="Proteomes" id="UP000757232"/>
    </source>
</evidence>
<organism evidence="1 2">
    <name type="scientific">Sanghuangporus baumii</name>
    <name type="common">Phellinus baumii</name>
    <dbReference type="NCBI Taxonomy" id="108892"/>
    <lineage>
        <taxon>Eukaryota</taxon>
        <taxon>Fungi</taxon>
        <taxon>Dikarya</taxon>
        <taxon>Basidiomycota</taxon>
        <taxon>Agaricomycotina</taxon>
        <taxon>Agaricomycetes</taxon>
        <taxon>Hymenochaetales</taxon>
        <taxon>Hymenochaetaceae</taxon>
        <taxon>Sanghuangporus</taxon>
    </lineage>
</organism>
<dbReference type="SUPFAM" id="SSF52047">
    <property type="entry name" value="RNI-like"/>
    <property type="match status" value="1"/>
</dbReference>
<sequence>MGLPFDIILEILSFWEIERSNDRGPWLYTKTIIQPSLFTACLLNKTWNEAAIQLLYRDVFLASSRALAIFLSTLLQREDIRAYVRYIFFTRTYSGEAENCIVLDKYPDLERIYSICPNIHSLTFEAHDVRTADSKSGSTSFRDFPGRQELDFGPLTRLELQTNGVVPDAFSPRLSLPMLSDLIVRGMKLVTGRRTSSPWPKMPRLRRLCLIDCDFSPAVMCLPKFENGAKGLRALEIVGGNYSGYGLRGAITRTCRSLELLTFLPLLSHAFRCDFSSLVSLRVSVEYLRIFTPNDLPPYLVHLILVDSHGNKAYTGHALSSLKQVANICGDD</sequence>
<dbReference type="EMBL" id="LNZH02000178">
    <property type="protein sequence ID" value="OCB88491.1"/>
    <property type="molecule type" value="Genomic_DNA"/>
</dbReference>
<evidence type="ECO:0000313" key="1">
    <source>
        <dbReference type="EMBL" id="OCB88491.1"/>
    </source>
</evidence>
<keyword evidence="2" id="KW-1185">Reference proteome</keyword>
<name>A0A9Q5HYX8_SANBA</name>
<protein>
    <recommendedName>
        <fullName evidence="3">F-box domain-containing protein</fullName>
    </recommendedName>
</protein>
<gene>
    <name evidence="1" type="ORF">A7U60_g4399</name>
</gene>
<reference evidence="1" key="1">
    <citation type="submission" date="2016-06" db="EMBL/GenBank/DDBJ databases">
        <title>Draft Genome sequence of the fungus Inonotus baumii.</title>
        <authorList>
            <person name="Zhu H."/>
            <person name="Lin W."/>
        </authorList>
    </citation>
    <scope>NUCLEOTIDE SEQUENCE</scope>
    <source>
        <strain evidence="1">821</strain>
    </source>
</reference>